<comment type="caution">
    <text evidence="2">The sequence shown here is derived from an EMBL/GenBank/DDBJ whole genome shotgun (WGS) entry which is preliminary data.</text>
</comment>
<dbReference type="Proteomes" id="UP001500301">
    <property type="component" value="Unassembled WGS sequence"/>
</dbReference>
<accession>A0ABP6V753</accession>
<proteinExistence type="predicted"/>
<gene>
    <name evidence="2" type="ORF">GCM10022263_16550</name>
</gene>
<evidence type="ECO:0000313" key="3">
    <source>
        <dbReference type="Proteomes" id="UP001500301"/>
    </source>
</evidence>
<dbReference type="RefSeq" id="WP_218233250.1">
    <property type="nucleotide sequence ID" value="NZ_BAABBB010000009.1"/>
</dbReference>
<protein>
    <recommendedName>
        <fullName evidence="4">WXG100 family type VII secretion target</fullName>
    </recommendedName>
</protein>
<reference evidence="3" key="1">
    <citation type="journal article" date="2019" name="Int. J. Syst. Evol. Microbiol.">
        <title>The Global Catalogue of Microorganisms (GCM) 10K type strain sequencing project: providing services to taxonomists for standard genome sequencing and annotation.</title>
        <authorList>
            <consortium name="The Broad Institute Genomics Platform"/>
            <consortium name="The Broad Institute Genome Sequencing Center for Infectious Disease"/>
            <person name="Wu L."/>
            <person name="Ma J."/>
        </authorList>
    </citation>
    <scope>NUCLEOTIDE SEQUENCE [LARGE SCALE GENOMIC DNA]</scope>
    <source>
        <strain evidence="3">JCM 17460</strain>
    </source>
</reference>
<organism evidence="2 3">
    <name type="scientific">Nocardioides daeguensis</name>
    <dbReference type="NCBI Taxonomy" id="908359"/>
    <lineage>
        <taxon>Bacteria</taxon>
        <taxon>Bacillati</taxon>
        <taxon>Actinomycetota</taxon>
        <taxon>Actinomycetes</taxon>
        <taxon>Propionibacteriales</taxon>
        <taxon>Nocardioidaceae</taxon>
        <taxon>Nocardioides</taxon>
    </lineage>
</organism>
<keyword evidence="3" id="KW-1185">Reference proteome</keyword>
<evidence type="ECO:0000256" key="1">
    <source>
        <dbReference type="SAM" id="MobiDB-lite"/>
    </source>
</evidence>
<feature type="region of interest" description="Disordered" evidence="1">
    <location>
        <begin position="359"/>
        <end position="383"/>
    </location>
</feature>
<dbReference type="EMBL" id="BAABBB010000009">
    <property type="protein sequence ID" value="GAA3528656.1"/>
    <property type="molecule type" value="Genomic_DNA"/>
</dbReference>
<name>A0ABP6V753_9ACTN</name>
<evidence type="ECO:0000313" key="2">
    <source>
        <dbReference type="EMBL" id="GAA3528656.1"/>
    </source>
</evidence>
<evidence type="ECO:0008006" key="4">
    <source>
        <dbReference type="Google" id="ProtNLM"/>
    </source>
</evidence>
<sequence length="404" mass="44559">MTFDKATFEATLDEIETLLGYVRGNENVWDVFQQMLEIQRGIMGTDGYAGFETIYVDREYPAVPCPDKGYALQPSGLWQIDLPIPVGSTDFAAYKNEYISHLKTQLDWAYEEGQAWASGIAGYCKSVCDRITSPVVGEYAAAIREIGTHVIQELTTGPDSDTRAFGGDWGKVGVIVRDWQSNAGNNAEEFYNEFSDVVMILANFTGWMNYGFCSVATLIQGTQQSLADFVHGLKQALVDQLHEWRDLHRPPFSEPELPPEWVGDITRLGGDVLAIVEGKVPVVGNIVEKVDSAITDFEQYKAVGEDLMALFDISVKPKKQDKTVFLATADQIYTTLTEVLYTDHYQAFMDALDNMQSGTVPEGLPTPDAAKDGGGTFGGKSIWDEWSSDSWAGFPAVSSDQPLS</sequence>